<proteinExistence type="predicted"/>
<keyword evidence="3" id="KW-1185">Reference proteome</keyword>
<gene>
    <name evidence="2" type="ORF">ACGTRS_11990</name>
</gene>
<evidence type="ECO:0000313" key="2">
    <source>
        <dbReference type="EMBL" id="MFH5251941.1"/>
    </source>
</evidence>
<comment type="caution">
    <text evidence="2">The sequence shown here is derived from an EMBL/GenBank/DDBJ whole genome shotgun (WGS) entry which is preliminary data.</text>
</comment>
<dbReference type="EMBL" id="JBIMPM010000011">
    <property type="protein sequence ID" value="MFH5251941.1"/>
    <property type="molecule type" value="Genomic_DNA"/>
</dbReference>
<dbReference type="RefSeq" id="WP_395129384.1">
    <property type="nucleotide sequence ID" value="NZ_JBIMPM010000011.1"/>
</dbReference>
<reference evidence="2 3" key="1">
    <citation type="submission" date="2024-10" db="EMBL/GenBank/DDBJ databases">
        <title>Burkholderia semiarida in Mexico.</title>
        <authorList>
            <person name="Estrada P."/>
        </authorList>
    </citation>
    <scope>NUCLEOTIDE SEQUENCE [LARGE SCALE GENOMIC DNA]</scope>
    <source>
        <strain evidence="2 3">CLM7-1</strain>
    </source>
</reference>
<sequence>MPSRIALGAIEADVVFKDIRNVHLTVLPPKGRVRISAPRHMTLDTVRVFALSKLTWIKTQREKMAGQEREATREYLERESHYVWGRRYLLKLINVDAAPSVELRHRTLVLAIRPNADVVAKDALLARWYRDQVRTRATELVAEWSSMLGLDAPRIHVQHMKTKWGSCSPARRSIRLNTELAKKPPGCLEYIVVHELVHLLEPTHNERFKALMRTFLPEWEDRRRELNRLPVRYEHWSY</sequence>
<feature type="domain" description="YgjP-like metallopeptidase" evidence="1">
    <location>
        <begin position="27"/>
        <end position="228"/>
    </location>
</feature>
<evidence type="ECO:0000313" key="3">
    <source>
        <dbReference type="Proteomes" id="UP001609186"/>
    </source>
</evidence>
<dbReference type="PANTHER" id="PTHR30399:SF1">
    <property type="entry name" value="UTP PYROPHOSPHATASE"/>
    <property type="match status" value="1"/>
</dbReference>
<dbReference type="PANTHER" id="PTHR30399">
    <property type="entry name" value="UNCHARACTERIZED PROTEIN YGJP"/>
    <property type="match status" value="1"/>
</dbReference>
<dbReference type="Gene3D" id="3.30.2010.10">
    <property type="entry name" value="Metalloproteases ('zincins'), catalytic domain"/>
    <property type="match status" value="1"/>
</dbReference>
<protein>
    <submittedName>
        <fullName evidence="2">M48 family metallopeptidase</fullName>
    </submittedName>
</protein>
<dbReference type="Pfam" id="PF01863">
    <property type="entry name" value="YgjP-like"/>
    <property type="match status" value="1"/>
</dbReference>
<dbReference type="InterPro" id="IPR053136">
    <property type="entry name" value="UTP_pyrophosphatase-like"/>
</dbReference>
<dbReference type="Proteomes" id="UP001609186">
    <property type="component" value="Unassembled WGS sequence"/>
</dbReference>
<dbReference type="CDD" id="cd07344">
    <property type="entry name" value="M48_yhfN_like"/>
    <property type="match status" value="1"/>
</dbReference>
<evidence type="ECO:0000259" key="1">
    <source>
        <dbReference type="Pfam" id="PF01863"/>
    </source>
</evidence>
<dbReference type="InterPro" id="IPR002725">
    <property type="entry name" value="YgjP-like_metallopeptidase"/>
</dbReference>
<organism evidence="2 3">
    <name type="scientific">Burkholderia semiarida</name>
    <dbReference type="NCBI Taxonomy" id="2843303"/>
    <lineage>
        <taxon>Bacteria</taxon>
        <taxon>Pseudomonadati</taxon>
        <taxon>Pseudomonadota</taxon>
        <taxon>Betaproteobacteria</taxon>
        <taxon>Burkholderiales</taxon>
        <taxon>Burkholderiaceae</taxon>
        <taxon>Burkholderia</taxon>
        <taxon>Burkholderia cepacia complex</taxon>
    </lineage>
</organism>
<name>A0ABW7L1L3_9BURK</name>
<accession>A0ABW7L1L3</accession>